<dbReference type="Proteomes" id="UP000831880">
    <property type="component" value="Chromosome"/>
</dbReference>
<dbReference type="Pfam" id="PF00990">
    <property type="entry name" value="GGDEF"/>
    <property type="match status" value="1"/>
</dbReference>
<evidence type="ECO:0000313" key="3">
    <source>
        <dbReference type="EMBL" id="UOQ92515.1"/>
    </source>
</evidence>
<gene>
    <name evidence="3" type="ORF">MUO14_19000</name>
</gene>
<dbReference type="PROSITE" id="PS50887">
    <property type="entry name" value="GGDEF"/>
    <property type="match status" value="1"/>
</dbReference>
<keyword evidence="4" id="KW-1185">Reference proteome</keyword>
<evidence type="ECO:0000313" key="4">
    <source>
        <dbReference type="Proteomes" id="UP000831880"/>
    </source>
</evidence>
<dbReference type="SUPFAM" id="SSF55785">
    <property type="entry name" value="PYP-like sensor domain (PAS domain)"/>
    <property type="match status" value="1"/>
</dbReference>
<dbReference type="Gene3D" id="3.30.450.20">
    <property type="entry name" value="PAS domain"/>
    <property type="match status" value="2"/>
</dbReference>
<dbReference type="Gene3D" id="3.30.70.270">
    <property type="match status" value="1"/>
</dbReference>
<dbReference type="InterPro" id="IPR043128">
    <property type="entry name" value="Rev_trsase/Diguanyl_cyclase"/>
</dbReference>
<dbReference type="PANTHER" id="PTHR44757:SF2">
    <property type="entry name" value="BIOFILM ARCHITECTURE MAINTENANCE PROTEIN MBAA"/>
    <property type="match status" value="1"/>
</dbReference>
<accession>A0ABY4GWH0</accession>
<name>A0ABY4GWH0_9BACI</name>
<reference evidence="3 4" key="1">
    <citation type="submission" date="2022-04" db="EMBL/GenBank/DDBJ databases">
        <title>Halobacillus sp. isolated from saltern.</title>
        <authorList>
            <person name="Won M."/>
            <person name="Lee C.-M."/>
            <person name="Woen H.-Y."/>
            <person name="Kwon S.-W."/>
        </authorList>
    </citation>
    <scope>NUCLEOTIDE SEQUENCE [LARGE SCALE GENOMIC DNA]</scope>
    <source>
        <strain evidence="3 4">SSTM10-2</strain>
    </source>
</reference>
<keyword evidence="3" id="KW-0548">Nucleotidyltransferase</keyword>
<organism evidence="3 4">
    <name type="scientific">Halobacillus shinanisalinarum</name>
    <dbReference type="NCBI Taxonomy" id="2932258"/>
    <lineage>
        <taxon>Bacteria</taxon>
        <taxon>Bacillati</taxon>
        <taxon>Bacillota</taxon>
        <taxon>Bacilli</taxon>
        <taxon>Bacillales</taxon>
        <taxon>Bacillaceae</taxon>
        <taxon>Halobacillus</taxon>
    </lineage>
</organism>
<feature type="domain" description="GGDEF" evidence="2">
    <location>
        <begin position="310"/>
        <end position="443"/>
    </location>
</feature>
<dbReference type="InterPro" id="IPR029787">
    <property type="entry name" value="Nucleotide_cyclase"/>
</dbReference>
<dbReference type="PANTHER" id="PTHR44757">
    <property type="entry name" value="DIGUANYLATE CYCLASE DGCP"/>
    <property type="match status" value="1"/>
</dbReference>
<dbReference type="InterPro" id="IPR052155">
    <property type="entry name" value="Biofilm_reg_signaling"/>
</dbReference>
<dbReference type="NCBIfam" id="TIGR00229">
    <property type="entry name" value="sensory_box"/>
    <property type="match status" value="1"/>
</dbReference>
<evidence type="ECO:0000259" key="1">
    <source>
        <dbReference type="PROSITE" id="PS50168"/>
    </source>
</evidence>
<dbReference type="PROSITE" id="PS50168">
    <property type="entry name" value="DED"/>
    <property type="match status" value="1"/>
</dbReference>
<dbReference type="RefSeq" id="WP_244752123.1">
    <property type="nucleotide sequence ID" value="NZ_CP095074.1"/>
</dbReference>
<keyword evidence="3" id="KW-0808">Transferase</keyword>
<dbReference type="InterPro" id="IPR000014">
    <property type="entry name" value="PAS"/>
</dbReference>
<dbReference type="EC" id="2.7.7.65" evidence="3"/>
<evidence type="ECO:0000259" key="2">
    <source>
        <dbReference type="PROSITE" id="PS50887"/>
    </source>
</evidence>
<protein>
    <submittedName>
        <fullName evidence="3">Diguanylate cyclase</fullName>
        <ecNumber evidence="3">2.7.7.65</ecNumber>
    </submittedName>
</protein>
<proteinExistence type="predicted"/>
<dbReference type="InterPro" id="IPR035965">
    <property type="entry name" value="PAS-like_dom_sf"/>
</dbReference>
<dbReference type="EMBL" id="CP095074">
    <property type="protein sequence ID" value="UOQ92515.1"/>
    <property type="molecule type" value="Genomic_DNA"/>
</dbReference>
<dbReference type="InterPro" id="IPR013767">
    <property type="entry name" value="PAS_fold"/>
</dbReference>
<dbReference type="InterPro" id="IPR000160">
    <property type="entry name" value="GGDEF_dom"/>
</dbReference>
<dbReference type="SMART" id="SM00267">
    <property type="entry name" value="GGDEF"/>
    <property type="match status" value="1"/>
</dbReference>
<dbReference type="InterPro" id="IPR001875">
    <property type="entry name" value="DED_dom"/>
</dbReference>
<feature type="domain" description="DED" evidence="1">
    <location>
        <begin position="1"/>
        <end position="47"/>
    </location>
</feature>
<dbReference type="NCBIfam" id="TIGR00254">
    <property type="entry name" value="GGDEF"/>
    <property type="match status" value="1"/>
</dbReference>
<dbReference type="Pfam" id="PF00989">
    <property type="entry name" value="PAS"/>
    <property type="match status" value="1"/>
</dbReference>
<dbReference type="GO" id="GO:0052621">
    <property type="term" value="F:diguanylate cyclase activity"/>
    <property type="evidence" value="ECO:0007669"/>
    <property type="project" value="UniProtKB-EC"/>
</dbReference>
<sequence length="444" mass="50795">MLNSSQKVIQLLNVLEEQQKLTPSSRQVIEEIKSIIQNSDILQKAVPSLIVDEQGLIQEMSDAFCHFTQKSRTELIGSSLLSLLVKDKSGIVRGDFPVFKGEGTWREELCFKTSCGEERWLKTTSVAMPHFVNENVVFILGQEVTDSKLPYSFDYEQDDYTRTINALINLVFKVRYNPSLKDFFFVMFEGKLAREIELTTDYVQDKSLDELFGEKQAAFYRNQYGQAFKGKSVSYKNTYKNRIFYTTLSPVEIEGEIVEVIGSAVEITMYENAESRIRHMAYHDPLTDLPNRRKLQTDLEQYIDLSKQTEPMTIMSCDLDRFKYVNDAMGHVAGDQVIKMMTERIRSCLDDDAILYRLGGDEFVIAIRNGPGTYKTNQIGEKILEQVCRPIDLMGKKVFITMSIGVSTYPNDGGTSQELMGKADIAVHYCKMRAGTVFFFIRKE</sequence>
<dbReference type="CDD" id="cd01949">
    <property type="entry name" value="GGDEF"/>
    <property type="match status" value="1"/>
</dbReference>
<dbReference type="SUPFAM" id="SSF55073">
    <property type="entry name" value="Nucleotide cyclase"/>
    <property type="match status" value="1"/>
</dbReference>